<comment type="caution">
    <text evidence="2">The sequence shown here is derived from an EMBL/GenBank/DDBJ whole genome shotgun (WGS) entry which is preliminary data.</text>
</comment>
<dbReference type="PROSITE" id="PS50181">
    <property type="entry name" value="FBOX"/>
    <property type="match status" value="1"/>
</dbReference>
<evidence type="ECO:0000313" key="3">
    <source>
        <dbReference type="Proteomes" id="UP000821837"/>
    </source>
</evidence>
<feature type="domain" description="F-box" evidence="1">
    <location>
        <begin position="7"/>
        <end position="44"/>
    </location>
</feature>
<dbReference type="EMBL" id="JABSTV010001245">
    <property type="protein sequence ID" value="KAH7982531.1"/>
    <property type="molecule type" value="Genomic_DNA"/>
</dbReference>
<dbReference type="InterPro" id="IPR001810">
    <property type="entry name" value="F-box_dom"/>
</dbReference>
<dbReference type="InterPro" id="IPR036047">
    <property type="entry name" value="F-box-like_dom_sf"/>
</dbReference>
<keyword evidence="3" id="KW-1185">Reference proteome</keyword>
<dbReference type="InterPro" id="IPR032675">
    <property type="entry name" value="LRR_dom_sf"/>
</dbReference>
<dbReference type="AlphaFoldDB" id="A0A9D4T8M1"/>
<accession>A0A9D4T8M1</accession>
<dbReference type="Proteomes" id="UP000821837">
    <property type="component" value="Chromosome 1"/>
</dbReference>
<evidence type="ECO:0000313" key="2">
    <source>
        <dbReference type="EMBL" id="KAH7982531.1"/>
    </source>
</evidence>
<gene>
    <name evidence="2" type="ORF">HPB52_005474</name>
</gene>
<dbReference type="Gene3D" id="3.80.10.10">
    <property type="entry name" value="Ribonuclease Inhibitor"/>
    <property type="match status" value="2"/>
</dbReference>
<dbReference type="Pfam" id="PF00646">
    <property type="entry name" value="F-box"/>
    <property type="match status" value="1"/>
</dbReference>
<reference evidence="2" key="2">
    <citation type="submission" date="2021-09" db="EMBL/GenBank/DDBJ databases">
        <authorList>
            <person name="Jia N."/>
            <person name="Wang J."/>
            <person name="Shi W."/>
            <person name="Du L."/>
            <person name="Sun Y."/>
            <person name="Zhan W."/>
            <person name="Jiang J."/>
            <person name="Wang Q."/>
            <person name="Zhang B."/>
            <person name="Ji P."/>
            <person name="Sakyi L.B."/>
            <person name="Cui X."/>
            <person name="Yuan T."/>
            <person name="Jiang B."/>
            <person name="Yang W."/>
            <person name="Lam T.T.-Y."/>
            <person name="Chang Q."/>
            <person name="Ding S."/>
            <person name="Wang X."/>
            <person name="Zhu J."/>
            <person name="Ruan X."/>
            <person name="Zhao L."/>
            <person name="Wei J."/>
            <person name="Que T."/>
            <person name="Du C."/>
            <person name="Cheng J."/>
            <person name="Dai P."/>
            <person name="Han X."/>
            <person name="Huang E."/>
            <person name="Gao Y."/>
            <person name="Liu J."/>
            <person name="Shao H."/>
            <person name="Ye R."/>
            <person name="Li L."/>
            <person name="Wei W."/>
            <person name="Wang X."/>
            <person name="Wang C."/>
            <person name="Huo Q."/>
            <person name="Li W."/>
            <person name="Guo W."/>
            <person name="Chen H."/>
            <person name="Chen S."/>
            <person name="Zhou L."/>
            <person name="Zhou L."/>
            <person name="Ni X."/>
            <person name="Tian J."/>
            <person name="Zhou Y."/>
            <person name="Sheng Y."/>
            <person name="Liu T."/>
            <person name="Pan Y."/>
            <person name="Xia L."/>
            <person name="Li J."/>
            <person name="Zhao F."/>
            <person name="Cao W."/>
        </authorList>
    </citation>
    <scope>NUCLEOTIDE SEQUENCE</scope>
    <source>
        <strain evidence="2">Rsan-2018</strain>
        <tissue evidence="2">Larvae</tissue>
    </source>
</reference>
<proteinExistence type="predicted"/>
<dbReference type="SMART" id="SM00256">
    <property type="entry name" value="FBOX"/>
    <property type="match status" value="1"/>
</dbReference>
<protein>
    <recommendedName>
        <fullName evidence="1">F-box domain-containing protein</fullName>
    </recommendedName>
</protein>
<dbReference type="SUPFAM" id="SSF81383">
    <property type="entry name" value="F-box domain"/>
    <property type="match status" value="1"/>
</dbReference>
<name>A0A9D4T8M1_RHISA</name>
<reference evidence="2" key="1">
    <citation type="journal article" date="2020" name="Cell">
        <title>Large-Scale Comparative Analyses of Tick Genomes Elucidate Their Genetic Diversity and Vector Capacities.</title>
        <authorList>
            <consortium name="Tick Genome and Microbiome Consortium (TIGMIC)"/>
            <person name="Jia N."/>
            <person name="Wang J."/>
            <person name="Shi W."/>
            <person name="Du L."/>
            <person name="Sun Y."/>
            <person name="Zhan W."/>
            <person name="Jiang J.F."/>
            <person name="Wang Q."/>
            <person name="Zhang B."/>
            <person name="Ji P."/>
            <person name="Bell-Sakyi L."/>
            <person name="Cui X.M."/>
            <person name="Yuan T.T."/>
            <person name="Jiang B.G."/>
            <person name="Yang W.F."/>
            <person name="Lam T.T."/>
            <person name="Chang Q.C."/>
            <person name="Ding S.J."/>
            <person name="Wang X.J."/>
            <person name="Zhu J.G."/>
            <person name="Ruan X.D."/>
            <person name="Zhao L."/>
            <person name="Wei J.T."/>
            <person name="Ye R.Z."/>
            <person name="Que T.C."/>
            <person name="Du C.H."/>
            <person name="Zhou Y.H."/>
            <person name="Cheng J.X."/>
            <person name="Dai P.F."/>
            <person name="Guo W.B."/>
            <person name="Han X.H."/>
            <person name="Huang E.J."/>
            <person name="Li L.F."/>
            <person name="Wei W."/>
            <person name="Gao Y.C."/>
            <person name="Liu J.Z."/>
            <person name="Shao H.Z."/>
            <person name="Wang X."/>
            <person name="Wang C.C."/>
            <person name="Yang T.C."/>
            <person name="Huo Q.B."/>
            <person name="Li W."/>
            <person name="Chen H.Y."/>
            <person name="Chen S.E."/>
            <person name="Zhou L.G."/>
            <person name="Ni X.B."/>
            <person name="Tian J.H."/>
            <person name="Sheng Y."/>
            <person name="Liu T."/>
            <person name="Pan Y.S."/>
            <person name="Xia L.Y."/>
            <person name="Li J."/>
            <person name="Zhao F."/>
            <person name="Cao W.C."/>
        </authorList>
    </citation>
    <scope>NUCLEOTIDE SEQUENCE</scope>
    <source>
        <strain evidence="2">Rsan-2018</strain>
    </source>
</reference>
<organism evidence="2 3">
    <name type="scientific">Rhipicephalus sanguineus</name>
    <name type="common">Brown dog tick</name>
    <name type="synonym">Ixodes sanguineus</name>
    <dbReference type="NCBI Taxonomy" id="34632"/>
    <lineage>
        <taxon>Eukaryota</taxon>
        <taxon>Metazoa</taxon>
        <taxon>Ecdysozoa</taxon>
        <taxon>Arthropoda</taxon>
        <taxon>Chelicerata</taxon>
        <taxon>Arachnida</taxon>
        <taxon>Acari</taxon>
        <taxon>Parasitiformes</taxon>
        <taxon>Ixodida</taxon>
        <taxon>Ixodoidea</taxon>
        <taxon>Ixodidae</taxon>
        <taxon>Rhipicephalinae</taxon>
        <taxon>Rhipicephalus</taxon>
        <taxon>Rhipicephalus</taxon>
    </lineage>
</organism>
<dbReference type="VEuPathDB" id="VectorBase:RSAN_032272"/>
<evidence type="ECO:0000259" key="1">
    <source>
        <dbReference type="PROSITE" id="PS50181"/>
    </source>
</evidence>
<sequence>MGMADHECTFLALPDDILAHIFTFLSPMEVMALLAVSQRIRRVVCFPEVIRYTSFHFTHPPGLFASFLDAVRACAIVELDLNNCLQLGAATIERCLRFCVNLKTLRCINTKILPENLLALTANELKNLTCLEWSLLSKQFRHAATILQQLRQRKLTFGLQRLKHMYVEVYTDRAIGHLLVYVLQHCPEITSVHVHEHDARLRCPGLSHLVMDAYARLENWKEFTYTTERVASTHAMTFCMPRLPSPVRKSVAERCRTNVAKYRNASMSKEPPLRNCAELNDSCIIPTSEGLMQLLLCLETPLSWTLLREMARRKNRDLRELRALTLATALWPHHAPRAAITCADVRLAEFMAACSGLRELNLASFHAGEFDCCEVLSRAVIPHLRSLSLPACAVSRKTSIPQLANASFRLRVLDVRGQRPICEHFCARCVRIPTCTSECLASLHKLCPLERLTLCELPHVRKLDFLMNCSVLDLRIRSTGPMEDLSPLLRLCPKLRSLALHGKHTSETALWFLNDLQPTQSMRRVCISLHEMRDQRVNLLPLLQRLFPNANTLHLHTQWKGRSRFNQIWTRLPNDDCASVLPNDNLELCNICDYTGLQKPFLGQYKYANL</sequence>
<dbReference type="SUPFAM" id="SSF52047">
    <property type="entry name" value="RNI-like"/>
    <property type="match status" value="2"/>
</dbReference>